<gene>
    <name evidence="2" type="ORF">GS18_0200500</name>
</gene>
<accession>A0A084H1P8</accession>
<dbReference type="Pfam" id="PF20613">
    <property type="entry name" value="HipA_2"/>
    <property type="match status" value="1"/>
</dbReference>
<dbReference type="RefSeq" id="WP_029565158.1">
    <property type="nucleotide sequence ID" value="NZ_JNVC02000001.1"/>
</dbReference>
<feature type="domain" description="HipA-like kinase" evidence="1">
    <location>
        <begin position="24"/>
        <end position="234"/>
    </location>
</feature>
<dbReference type="OrthoDB" id="2939938at2"/>
<dbReference type="InterPro" id="IPR046748">
    <property type="entry name" value="HipA_2"/>
</dbReference>
<sequence length="263" mass="30259">MSQQGIQPVKYVKTLEGNYAHLFQFTDDCLYVVKFYKVRDYRKRELVNEWLAAKLGTLLGLPVLPAAAFELSEWSLGQIPADSRGTYRAGTHLAIPYLNQVKSYQELQESSAALYVQNADALAGMLIFDQWLNNNDRSRTNILFEEKKDGSVFFWMIDHGRCFPGMYSWDLQTLKDAPVYRLDMPVYKWASSLLPNVQPLYEFAEKMMKINKQKIAEIVDAIPVDWEVTEREKEGLTAFLTRPEISALPDLVIGANRSMLERK</sequence>
<protein>
    <recommendedName>
        <fullName evidence="1">HipA-like kinase domain-containing protein</fullName>
    </recommendedName>
</protein>
<proteinExistence type="predicted"/>
<name>A0A084H1P8_METID</name>
<keyword evidence="3" id="KW-1185">Reference proteome</keyword>
<comment type="caution">
    <text evidence="2">The sequence shown here is derived from an EMBL/GenBank/DDBJ whole genome shotgun (WGS) entry which is preliminary data.</text>
</comment>
<reference evidence="2 3" key="1">
    <citation type="journal article" date="2005" name="Int. J. Syst. Evol. Microbiol.">
        <title>Bacillus cibi sp. nov., isolated from jeotgal, a traditional Korean fermented seafood.</title>
        <authorList>
            <person name="Yoon J.H."/>
            <person name="Lee C.H."/>
            <person name="Oh T.K."/>
        </authorList>
    </citation>
    <scope>NUCLEOTIDE SEQUENCE [LARGE SCALE GENOMIC DNA]</scope>
    <source>
        <strain evidence="2 3">DSM 16189</strain>
    </source>
</reference>
<evidence type="ECO:0000313" key="2">
    <source>
        <dbReference type="EMBL" id="KEZ53510.1"/>
    </source>
</evidence>
<dbReference type="EMBL" id="JNVC02000001">
    <property type="protein sequence ID" value="KEZ53510.1"/>
    <property type="molecule type" value="Genomic_DNA"/>
</dbReference>
<evidence type="ECO:0000259" key="1">
    <source>
        <dbReference type="Pfam" id="PF20613"/>
    </source>
</evidence>
<dbReference type="AlphaFoldDB" id="A0A084H1P8"/>
<organism evidence="2 3">
    <name type="scientific">Metabacillus indicus</name>
    <name type="common">Bacillus indicus</name>
    <dbReference type="NCBI Taxonomy" id="246786"/>
    <lineage>
        <taxon>Bacteria</taxon>
        <taxon>Bacillati</taxon>
        <taxon>Bacillota</taxon>
        <taxon>Bacilli</taxon>
        <taxon>Bacillales</taxon>
        <taxon>Bacillaceae</taxon>
        <taxon>Metabacillus</taxon>
    </lineage>
</organism>
<dbReference type="Proteomes" id="UP000028549">
    <property type="component" value="Unassembled WGS sequence"/>
</dbReference>
<evidence type="ECO:0000313" key="3">
    <source>
        <dbReference type="Proteomes" id="UP000028549"/>
    </source>
</evidence>
<dbReference type="STRING" id="246786.GS18_0200500"/>